<dbReference type="InterPro" id="IPR045516">
    <property type="entry name" value="DUF6477"/>
</dbReference>
<evidence type="ECO:0000313" key="3">
    <source>
        <dbReference type="EMBL" id="SDX60088.1"/>
    </source>
</evidence>
<gene>
    <name evidence="2" type="ORF">GCM10008024_34060</name>
    <name evidence="3" type="ORF">SAMN05444006_12126</name>
</gene>
<evidence type="ECO:0000313" key="5">
    <source>
        <dbReference type="Proteomes" id="UP000634647"/>
    </source>
</evidence>
<comment type="caution">
    <text evidence="2">The sequence shown here is derived from an EMBL/GenBank/DDBJ whole genome shotgun (WGS) entry which is preliminary data.</text>
</comment>
<proteinExistence type="predicted"/>
<dbReference type="EMBL" id="BNAB01000020">
    <property type="protein sequence ID" value="GHE04950.1"/>
    <property type="molecule type" value="Genomic_DNA"/>
</dbReference>
<feature type="compositionally biased region" description="Low complexity" evidence="1">
    <location>
        <begin position="102"/>
        <end position="128"/>
    </location>
</feature>
<name>A0AAN4UTX8_9RHOB</name>
<dbReference type="Proteomes" id="UP000634647">
    <property type="component" value="Unassembled WGS sequence"/>
</dbReference>
<keyword evidence="4" id="KW-1185">Reference proteome</keyword>
<evidence type="ECO:0000313" key="2">
    <source>
        <dbReference type="EMBL" id="GHE04950.1"/>
    </source>
</evidence>
<organism evidence="2 5">
    <name type="scientific">Allgaiera indica</name>
    <dbReference type="NCBI Taxonomy" id="765699"/>
    <lineage>
        <taxon>Bacteria</taxon>
        <taxon>Pseudomonadati</taxon>
        <taxon>Pseudomonadota</taxon>
        <taxon>Alphaproteobacteria</taxon>
        <taxon>Rhodobacterales</taxon>
        <taxon>Paracoccaceae</taxon>
        <taxon>Allgaiera</taxon>
    </lineage>
</organism>
<dbReference type="AlphaFoldDB" id="A0AAN4UTX8"/>
<dbReference type="Proteomes" id="UP000199541">
    <property type="component" value="Unassembled WGS sequence"/>
</dbReference>
<reference evidence="3 4" key="2">
    <citation type="submission" date="2016-10" db="EMBL/GenBank/DDBJ databases">
        <authorList>
            <person name="Varghese N."/>
            <person name="Submissions S."/>
        </authorList>
    </citation>
    <scope>NUCLEOTIDE SEQUENCE [LARGE SCALE GENOMIC DNA]</scope>
    <source>
        <strain evidence="3 4">DSM 24802</strain>
    </source>
</reference>
<reference evidence="2" key="1">
    <citation type="journal article" date="2014" name="Int. J. Syst. Evol. Microbiol.">
        <title>Complete genome sequence of Corynebacterium casei LMG S-19264T (=DSM 44701T), isolated from a smear-ripened cheese.</title>
        <authorList>
            <consortium name="US DOE Joint Genome Institute (JGI-PGF)"/>
            <person name="Walter F."/>
            <person name="Albersmeier A."/>
            <person name="Kalinowski J."/>
            <person name="Ruckert C."/>
        </authorList>
    </citation>
    <scope>NUCLEOTIDE SEQUENCE</scope>
    <source>
        <strain evidence="2">CGMCC 1.10859</strain>
    </source>
</reference>
<protein>
    <submittedName>
        <fullName evidence="2">Uncharacterized protein</fullName>
    </submittedName>
</protein>
<dbReference type="Pfam" id="PF20083">
    <property type="entry name" value="DUF6477"/>
    <property type="match status" value="1"/>
</dbReference>
<feature type="region of interest" description="Disordered" evidence="1">
    <location>
        <begin position="92"/>
        <end position="128"/>
    </location>
</feature>
<sequence length="128" mass="14227">MHALHHQMGELRRPRLLIRAARLGMADYRRDRDLKRLLGAVPGPESSLAQLIAEETRMDAKRREGAAEYDLRRHLEIIIAMIAEAQMIPRVQDPAPAPMPRTAPETAARTAARTTPEARPAAAPLAAR</sequence>
<evidence type="ECO:0000313" key="4">
    <source>
        <dbReference type="Proteomes" id="UP000199541"/>
    </source>
</evidence>
<dbReference type="RefSeq" id="WP_176992663.1">
    <property type="nucleotide sequence ID" value="NZ_BNAB01000020.1"/>
</dbReference>
<accession>A0AAN4UTX8</accession>
<reference evidence="2" key="3">
    <citation type="submission" date="2023-06" db="EMBL/GenBank/DDBJ databases">
        <authorList>
            <person name="Sun Q."/>
            <person name="Zhou Y."/>
        </authorList>
    </citation>
    <scope>NUCLEOTIDE SEQUENCE</scope>
    <source>
        <strain evidence="2">CGMCC 1.10859</strain>
    </source>
</reference>
<evidence type="ECO:0000256" key="1">
    <source>
        <dbReference type="SAM" id="MobiDB-lite"/>
    </source>
</evidence>
<dbReference type="EMBL" id="FNOB01000021">
    <property type="protein sequence ID" value="SDX60088.1"/>
    <property type="molecule type" value="Genomic_DNA"/>
</dbReference>